<evidence type="ECO:0000313" key="2">
    <source>
        <dbReference type="Proteomes" id="UP000019666"/>
    </source>
</evidence>
<comment type="caution">
    <text evidence="1">The sequence shown here is derived from an EMBL/GenBank/DDBJ whole genome shotgun (WGS) entry which is preliminary data.</text>
</comment>
<dbReference type="Proteomes" id="UP000019666">
    <property type="component" value="Unassembled WGS sequence"/>
</dbReference>
<gene>
    <name evidence="1" type="ORF">Rumeso_01367</name>
</gene>
<name>A0A017HSJ9_9RHOB</name>
<protein>
    <submittedName>
        <fullName evidence="1">Uncharacterized protein</fullName>
    </submittedName>
</protein>
<dbReference type="RefSeq" id="WP_037279581.1">
    <property type="nucleotide sequence ID" value="NZ_KK088562.1"/>
</dbReference>
<accession>A0A017HSJ9</accession>
<proteinExistence type="predicted"/>
<reference evidence="1 2" key="1">
    <citation type="submission" date="2013-02" db="EMBL/GenBank/DDBJ databases">
        <authorList>
            <person name="Fiebig A."/>
            <person name="Goeker M."/>
            <person name="Klenk H.-P.P."/>
        </authorList>
    </citation>
    <scope>NUCLEOTIDE SEQUENCE [LARGE SCALE GENOMIC DNA]</scope>
    <source>
        <strain evidence="1 2">DSM 19309</strain>
    </source>
</reference>
<dbReference type="EMBL" id="AOSK01000036">
    <property type="protein sequence ID" value="EYD77108.1"/>
    <property type="molecule type" value="Genomic_DNA"/>
</dbReference>
<dbReference type="HOGENOM" id="CLU_1524043_0_0_5"/>
<dbReference type="AlphaFoldDB" id="A0A017HSJ9"/>
<keyword evidence="2" id="KW-1185">Reference proteome</keyword>
<evidence type="ECO:0000313" key="1">
    <source>
        <dbReference type="EMBL" id="EYD77108.1"/>
    </source>
</evidence>
<sequence length="176" mass="18887">MQYEDYAAAIHAGSALPLPARLKAYRERVDQAGLAPLSAFEEALADSHLIEGARTGYPWLHGAPAGHEVGDVLRPDPGQGSAGLTITDVPFWAEHMADQSRQLGLARCVYVVEPQGSVSMDPAAFRLALLCILDKTMDRDSPEIIQGMMLAAATRQCESATVLRVLVVPEEGGARH</sequence>
<organism evidence="1 2">
    <name type="scientific">Rubellimicrobium mesophilum DSM 19309</name>
    <dbReference type="NCBI Taxonomy" id="442562"/>
    <lineage>
        <taxon>Bacteria</taxon>
        <taxon>Pseudomonadati</taxon>
        <taxon>Pseudomonadota</taxon>
        <taxon>Alphaproteobacteria</taxon>
        <taxon>Rhodobacterales</taxon>
        <taxon>Roseobacteraceae</taxon>
        <taxon>Rubellimicrobium</taxon>
    </lineage>
</organism>
<dbReference type="OrthoDB" id="9797755at2"/>
<dbReference type="STRING" id="442562.Rumeso_01367"/>